<evidence type="ECO:0000313" key="2">
    <source>
        <dbReference type="Proteomes" id="UP000325161"/>
    </source>
</evidence>
<proteinExistence type="predicted"/>
<dbReference type="Proteomes" id="UP000325161">
    <property type="component" value="Chromosome"/>
</dbReference>
<dbReference type="KEGG" id="pacr:FXN63_07320"/>
<keyword evidence="2" id="KW-1185">Reference proteome</keyword>
<accession>A0A5C0AYN1</accession>
<dbReference type="AlphaFoldDB" id="A0A5C0AYN1"/>
<reference evidence="1 2" key="1">
    <citation type="submission" date="2019-08" db="EMBL/GenBank/DDBJ databases">
        <title>Amphibian skin-associated Pigmentiphaga: genome sequence and occurrence across geography and hosts.</title>
        <authorList>
            <person name="Bletz M.C."/>
            <person name="Bunk B."/>
            <person name="Sproeer C."/>
            <person name="Biwer P."/>
            <person name="Reiter S."/>
            <person name="Rabemananjara F.C.E."/>
            <person name="Schulz S."/>
            <person name="Overmann J."/>
            <person name="Vences M."/>
        </authorList>
    </citation>
    <scope>NUCLEOTIDE SEQUENCE [LARGE SCALE GENOMIC DNA]</scope>
    <source>
        <strain evidence="1 2">Mada1488</strain>
    </source>
</reference>
<organism evidence="1 2">
    <name type="scientific">Pigmentiphaga aceris</name>
    <dbReference type="NCBI Taxonomy" id="1940612"/>
    <lineage>
        <taxon>Bacteria</taxon>
        <taxon>Pseudomonadati</taxon>
        <taxon>Pseudomonadota</taxon>
        <taxon>Betaproteobacteria</taxon>
        <taxon>Burkholderiales</taxon>
        <taxon>Alcaligenaceae</taxon>
        <taxon>Pigmentiphaga</taxon>
    </lineage>
</organism>
<dbReference type="RefSeq" id="WP_148814054.1">
    <property type="nucleotide sequence ID" value="NZ_CP043046.1"/>
</dbReference>
<gene>
    <name evidence="1" type="ORF">FXN63_07320</name>
</gene>
<evidence type="ECO:0000313" key="1">
    <source>
        <dbReference type="EMBL" id="QEI05671.1"/>
    </source>
</evidence>
<protein>
    <submittedName>
        <fullName evidence="1">Uncharacterized protein</fullName>
    </submittedName>
</protein>
<sequence>MSTPQQYGRAVFELLLKRLDFEDRATAMEHHRICDDGVYLRPIEEIIDIELLEAEYDAVAWHPLRDVSKPALLFPFTVRELAAFCFPGSGSSLIVSYEDIDGLDPNKLANLGRNGDSARQLVIETHALLLELNTRFFLAQHQSCIEGDDTADTSLEDAALAWLFGKQGEPPEPEAMPRLTTLRSIPLPVGPAPIPTSDMSAALANVLGKNTKSWQVTLGDPPKWLQQARVKKGCRAQASTWHPIELASAISKRHDIHLADLKPIFWRRELREWRDEWAEHLKDTTYMTP</sequence>
<dbReference type="EMBL" id="CP043046">
    <property type="protein sequence ID" value="QEI05671.1"/>
    <property type="molecule type" value="Genomic_DNA"/>
</dbReference>
<dbReference type="OrthoDB" id="9182768at2"/>
<name>A0A5C0AYN1_9BURK</name>